<protein>
    <submittedName>
        <fullName evidence="1">Uncharacterized protein</fullName>
    </submittedName>
</protein>
<comment type="caution">
    <text evidence="1">The sequence shown here is derived from an EMBL/GenBank/DDBJ whole genome shotgun (WGS) entry which is preliminary data.</text>
</comment>
<dbReference type="Proteomes" id="UP001470230">
    <property type="component" value="Unassembled WGS sequence"/>
</dbReference>
<accession>A0ABR2KFL2</accession>
<evidence type="ECO:0000313" key="2">
    <source>
        <dbReference type="Proteomes" id="UP001470230"/>
    </source>
</evidence>
<name>A0ABR2KFL2_9EUKA</name>
<gene>
    <name evidence="1" type="ORF">M9Y10_034683</name>
</gene>
<sequence>MSNPNTPALLLFADNHDSDKDKDSIYKYLADAGFDPDEVKNWGKIGSLVDALKEDDQQECTGCTLDQSFLDFVAKLPPGNTPKPTIRHQMQRLPPI</sequence>
<evidence type="ECO:0000313" key="1">
    <source>
        <dbReference type="EMBL" id="KAK8889928.1"/>
    </source>
</evidence>
<dbReference type="EMBL" id="JAPFFF010000005">
    <property type="protein sequence ID" value="KAK8889928.1"/>
    <property type="molecule type" value="Genomic_DNA"/>
</dbReference>
<keyword evidence="2" id="KW-1185">Reference proteome</keyword>
<organism evidence="1 2">
    <name type="scientific">Tritrichomonas musculus</name>
    <dbReference type="NCBI Taxonomy" id="1915356"/>
    <lineage>
        <taxon>Eukaryota</taxon>
        <taxon>Metamonada</taxon>
        <taxon>Parabasalia</taxon>
        <taxon>Tritrichomonadida</taxon>
        <taxon>Tritrichomonadidae</taxon>
        <taxon>Tritrichomonas</taxon>
    </lineage>
</organism>
<proteinExistence type="predicted"/>
<reference evidence="1 2" key="1">
    <citation type="submission" date="2024-04" db="EMBL/GenBank/DDBJ databases">
        <title>Tritrichomonas musculus Genome.</title>
        <authorList>
            <person name="Alves-Ferreira E."/>
            <person name="Grigg M."/>
            <person name="Lorenzi H."/>
            <person name="Galac M."/>
        </authorList>
    </citation>
    <scope>NUCLEOTIDE SEQUENCE [LARGE SCALE GENOMIC DNA]</scope>
    <source>
        <strain evidence="1 2">EAF2021</strain>
    </source>
</reference>